<protein>
    <submittedName>
        <fullName evidence="8">DNA-directed RNA polymerase specialized sigma subunit, sigma24 family</fullName>
    </submittedName>
</protein>
<dbReference type="PANTHER" id="PTHR43133">
    <property type="entry name" value="RNA POLYMERASE ECF-TYPE SIGMA FACTO"/>
    <property type="match status" value="1"/>
</dbReference>
<feature type="region of interest" description="Disordered" evidence="6">
    <location>
        <begin position="334"/>
        <end position="355"/>
    </location>
</feature>
<dbReference type="InterPro" id="IPR039425">
    <property type="entry name" value="RNA_pol_sigma-70-like"/>
</dbReference>
<dbReference type="GO" id="GO:0003677">
    <property type="term" value="F:DNA binding"/>
    <property type="evidence" value="ECO:0007669"/>
    <property type="project" value="UniProtKB-KW"/>
</dbReference>
<dbReference type="PANTHER" id="PTHR43133:SF8">
    <property type="entry name" value="RNA POLYMERASE SIGMA FACTOR HI_1459-RELATED"/>
    <property type="match status" value="1"/>
</dbReference>
<evidence type="ECO:0000256" key="5">
    <source>
        <dbReference type="ARBA" id="ARBA00023163"/>
    </source>
</evidence>
<keyword evidence="3" id="KW-0731">Sigma factor</keyword>
<keyword evidence="4" id="KW-0238">DNA-binding</keyword>
<evidence type="ECO:0000256" key="1">
    <source>
        <dbReference type="ARBA" id="ARBA00010641"/>
    </source>
</evidence>
<keyword evidence="9" id="KW-1185">Reference proteome</keyword>
<evidence type="ECO:0000313" key="8">
    <source>
        <dbReference type="EMBL" id="SNS77203.1"/>
    </source>
</evidence>
<keyword evidence="2" id="KW-0805">Transcription regulation</keyword>
<organism evidence="8 9">
    <name type="scientific">Actinomadura mexicana</name>
    <dbReference type="NCBI Taxonomy" id="134959"/>
    <lineage>
        <taxon>Bacteria</taxon>
        <taxon>Bacillati</taxon>
        <taxon>Actinomycetota</taxon>
        <taxon>Actinomycetes</taxon>
        <taxon>Streptosporangiales</taxon>
        <taxon>Thermomonosporaceae</taxon>
        <taxon>Actinomadura</taxon>
    </lineage>
</organism>
<evidence type="ECO:0000256" key="6">
    <source>
        <dbReference type="SAM" id="MobiDB-lite"/>
    </source>
</evidence>
<evidence type="ECO:0000256" key="7">
    <source>
        <dbReference type="SAM" id="Phobius"/>
    </source>
</evidence>
<dbReference type="Proteomes" id="UP000198420">
    <property type="component" value="Unassembled WGS sequence"/>
</dbReference>
<gene>
    <name evidence="8" type="ORF">SAMN06265355_1296</name>
</gene>
<dbReference type="RefSeq" id="WP_089316871.1">
    <property type="nucleotide sequence ID" value="NZ_FZNP01000029.1"/>
</dbReference>
<dbReference type="SUPFAM" id="SSF88659">
    <property type="entry name" value="Sigma3 and sigma4 domains of RNA polymerase sigma factors"/>
    <property type="match status" value="1"/>
</dbReference>
<evidence type="ECO:0000256" key="2">
    <source>
        <dbReference type="ARBA" id="ARBA00023015"/>
    </source>
</evidence>
<dbReference type="EMBL" id="FZNP01000029">
    <property type="protein sequence ID" value="SNS77203.1"/>
    <property type="molecule type" value="Genomic_DNA"/>
</dbReference>
<dbReference type="GO" id="GO:0000428">
    <property type="term" value="C:DNA-directed RNA polymerase complex"/>
    <property type="evidence" value="ECO:0007669"/>
    <property type="project" value="UniProtKB-KW"/>
</dbReference>
<dbReference type="SUPFAM" id="SSF88946">
    <property type="entry name" value="Sigma2 domain of RNA polymerase sigma factors"/>
    <property type="match status" value="1"/>
</dbReference>
<keyword evidence="5" id="KW-0804">Transcription</keyword>
<proteinExistence type="inferred from homology"/>
<accession>A0A239H8R7</accession>
<dbReference type="InterPro" id="IPR036388">
    <property type="entry name" value="WH-like_DNA-bd_sf"/>
</dbReference>
<comment type="similarity">
    <text evidence="1">Belongs to the sigma-70 factor family. ECF subfamily.</text>
</comment>
<name>A0A239H8R7_9ACTN</name>
<dbReference type="AlphaFoldDB" id="A0A239H8R7"/>
<dbReference type="Gene3D" id="1.10.10.10">
    <property type="entry name" value="Winged helix-like DNA-binding domain superfamily/Winged helix DNA-binding domain"/>
    <property type="match status" value="1"/>
</dbReference>
<keyword evidence="7" id="KW-0812">Transmembrane</keyword>
<dbReference type="GO" id="GO:0016987">
    <property type="term" value="F:sigma factor activity"/>
    <property type="evidence" value="ECO:0007669"/>
    <property type="project" value="UniProtKB-KW"/>
</dbReference>
<sequence length="355" mass="39334">MSDHLLVETLRERDPGAPPAVYDAHAEGLYAYCWFQLRGRDAAQVALRDTFIVAEAHIGKLREPERFGPWLYAIARLECGRRMPPRHRAPDMPVASHDQEDVDQRITAWQAVLALPPLSREMLELHVRRQLSVSDLATVFGVSPGDVQAALDGAYGELEAALTAEVLANEGPYGCAERALLLRERRGDPTDDISKRLMEHARKCSACGALRPRTVSADTVYGLLPDALPAPEMRLRVMSCFLDPELVGYRLFVATRVTEFRSDGFPVQTAFGRPGRAARQGRRWRFRRTRKASKDEEGAAKLYAQVGRASAVLLVVALLFASGVASMYVVGTQREDRDEHAGPRPTAIPGISQRP</sequence>
<dbReference type="InterPro" id="IPR013324">
    <property type="entry name" value="RNA_pol_sigma_r3/r4-like"/>
</dbReference>
<feature type="transmembrane region" description="Helical" evidence="7">
    <location>
        <begin position="311"/>
        <end position="330"/>
    </location>
</feature>
<keyword evidence="8" id="KW-0240">DNA-directed RNA polymerase</keyword>
<dbReference type="InterPro" id="IPR013325">
    <property type="entry name" value="RNA_pol_sigma_r2"/>
</dbReference>
<reference evidence="9" key="1">
    <citation type="submission" date="2017-06" db="EMBL/GenBank/DDBJ databases">
        <authorList>
            <person name="Varghese N."/>
            <person name="Submissions S."/>
        </authorList>
    </citation>
    <scope>NUCLEOTIDE SEQUENCE [LARGE SCALE GENOMIC DNA]</scope>
    <source>
        <strain evidence="9">DSM 44485</strain>
    </source>
</reference>
<evidence type="ECO:0000313" key="9">
    <source>
        <dbReference type="Proteomes" id="UP000198420"/>
    </source>
</evidence>
<dbReference type="Gene3D" id="1.10.1740.10">
    <property type="match status" value="1"/>
</dbReference>
<dbReference type="GO" id="GO:0006352">
    <property type="term" value="P:DNA-templated transcription initiation"/>
    <property type="evidence" value="ECO:0007669"/>
    <property type="project" value="InterPro"/>
</dbReference>
<keyword evidence="7" id="KW-0472">Membrane</keyword>
<dbReference type="OrthoDB" id="3492533at2"/>
<keyword evidence="7" id="KW-1133">Transmembrane helix</keyword>
<evidence type="ECO:0000256" key="4">
    <source>
        <dbReference type="ARBA" id="ARBA00023125"/>
    </source>
</evidence>
<evidence type="ECO:0000256" key="3">
    <source>
        <dbReference type="ARBA" id="ARBA00023082"/>
    </source>
</evidence>